<protein>
    <submittedName>
        <fullName evidence="1">Uncharacterized protein</fullName>
    </submittedName>
</protein>
<gene>
    <name evidence="1" type="ORF">DPCES_5338</name>
</gene>
<dbReference type="PATRIC" id="fig|49338.4.peg.5746"/>
<evidence type="ECO:0000313" key="1">
    <source>
        <dbReference type="EMBL" id="CDV96336.1"/>
    </source>
</evidence>
<accession>A0A098AUV8</accession>
<organism evidence="1">
    <name type="scientific">Desulfitobacterium hafniense</name>
    <name type="common">Desulfitobacterium frappieri</name>
    <dbReference type="NCBI Taxonomy" id="49338"/>
    <lineage>
        <taxon>Bacteria</taxon>
        <taxon>Bacillati</taxon>
        <taxon>Bacillota</taxon>
        <taxon>Clostridia</taxon>
        <taxon>Eubacteriales</taxon>
        <taxon>Desulfitobacteriaceae</taxon>
        <taxon>Desulfitobacterium</taxon>
    </lineage>
</organism>
<name>A0A098AUV8_DESHA</name>
<proteinExistence type="predicted"/>
<dbReference type="EMBL" id="LK996018">
    <property type="protein sequence ID" value="CDV96336.1"/>
    <property type="molecule type" value="Genomic_DNA"/>
</dbReference>
<reference evidence="1" key="1">
    <citation type="submission" date="2014-07" db="EMBL/GenBank/DDBJ databases">
        <authorList>
            <person name="Hornung V.Bastian."/>
        </authorList>
    </citation>
    <scope>NUCLEOTIDE SEQUENCE</scope>
    <source>
        <strain evidence="1">PCE-S</strain>
    </source>
</reference>
<sequence length="126" mass="14493">MTMTTKKLMATATWGNGTTKTETFDLESERIVWIVELKEWCEKNGYKAPTITKGEYEVEPTLKPTFKFNSDGVKSSCDQYRNIDGIHYECYASDPGTFDEVRAEAKQKGLKCRMIKGELYREVKVE</sequence>
<dbReference type="AlphaFoldDB" id="A0A098AUV8"/>